<evidence type="ECO:0000313" key="2">
    <source>
        <dbReference type="Proteomes" id="UP000198287"/>
    </source>
</evidence>
<dbReference type="Proteomes" id="UP000198287">
    <property type="component" value="Unassembled WGS sequence"/>
</dbReference>
<dbReference type="EMBL" id="LNIX01000011">
    <property type="protein sequence ID" value="OXA48617.1"/>
    <property type="molecule type" value="Genomic_DNA"/>
</dbReference>
<name>A0A226DVA5_FOLCA</name>
<proteinExistence type="predicted"/>
<organism evidence="1 2">
    <name type="scientific">Folsomia candida</name>
    <name type="common">Springtail</name>
    <dbReference type="NCBI Taxonomy" id="158441"/>
    <lineage>
        <taxon>Eukaryota</taxon>
        <taxon>Metazoa</taxon>
        <taxon>Ecdysozoa</taxon>
        <taxon>Arthropoda</taxon>
        <taxon>Hexapoda</taxon>
        <taxon>Collembola</taxon>
        <taxon>Entomobryomorpha</taxon>
        <taxon>Isotomoidea</taxon>
        <taxon>Isotomidae</taxon>
        <taxon>Proisotominae</taxon>
        <taxon>Folsomia</taxon>
    </lineage>
</organism>
<reference evidence="1 2" key="1">
    <citation type="submission" date="2015-12" db="EMBL/GenBank/DDBJ databases">
        <title>The genome of Folsomia candida.</title>
        <authorList>
            <person name="Faddeeva A."/>
            <person name="Derks M.F."/>
            <person name="Anvar Y."/>
            <person name="Smit S."/>
            <person name="Van Straalen N."/>
            <person name="Roelofs D."/>
        </authorList>
    </citation>
    <scope>NUCLEOTIDE SEQUENCE [LARGE SCALE GENOMIC DNA]</scope>
    <source>
        <strain evidence="1 2">VU population</strain>
        <tissue evidence="1">Whole body</tissue>
    </source>
</reference>
<sequence>MTTVRVNGVGDEISGEVQVVNATAEQIVLSNSLLVQQILNNLTVSDLKKCASTNFTFSSEVMKLLDRKSIVSLESSTSYQSYFDSLKKGGRIPNMVKMTIGTRREKGAVRSSPKPFRNIPFEIIRRIGADKSSFSVQKGTFLTKLRKLLSLTVNLEELELYFKNRYGSDFVTALPFEDTFQLPHLKKLGLLVDEIDTEGPERIRTFLRRFFSISQNFESFHATGSNNGMQVLVATLFFEEIAKIPGRMEKITELNLRPASFLNRRYQFLSLKHKDFVALHVLTLSVTSWNIEEAEEILHKFRKRLTKLVIHLEEVLDEEDDYKVKIPVMENLEELVLRKKMGISEKAVGVFVTPSSGVFAKLWRLEISVSVMRETFLDNHRQIHVIDKVTALTHIYFDEREEELDDEMVEQMMDFFPRRGKTVCQNF</sequence>
<protein>
    <submittedName>
        <fullName evidence="1">Uncharacterized protein</fullName>
    </submittedName>
</protein>
<dbReference type="AlphaFoldDB" id="A0A226DVA5"/>
<gene>
    <name evidence="1" type="ORF">Fcan01_16798</name>
</gene>
<evidence type="ECO:0000313" key="1">
    <source>
        <dbReference type="EMBL" id="OXA48617.1"/>
    </source>
</evidence>
<dbReference type="SUPFAM" id="SSF52047">
    <property type="entry name" value="RNI-like"/>
    <property type="match status" value="1"/>
</dbReference>
<accession>A0A226DVA5</accession>
<keyword evidence="2" id="KW-1185">Reference proteome</keyword>
<comment type="caution">
    <text evidence="1">The sequence shown here is derived from an EMBL/GenBank/DDBJ whole genome shotgun (WGS) entry which is preliminary data.</text>
</comment>